<dbReference type="InterPro" id="IPR020845">
    <property type="entry name" value="AMP-binding_CS"/>
</dbReference>
<organism evidence="4 5">
    <name type="scientific">Streptomyces roseochromogenus subsp. oscitans DS 12.976</name>
    <dbReference type="NCBI Taxonomy" id="1352936"/>
    <lineage>
        <taxon>Bacteria</taxon>
        <taxon>Bacillati</taxon>
        <taxon>Actinomycetota</taxon>
        <taxon>Actinomycetes</taxon>
        <taxon>Kitasatosporales</taxon>
        <taxon>Streptomycetaceae</taxon>
        <taxon>Streptomyces</taxon>
    </lineage>
</organism>
<dbReference type="Gene3D" id="3.40.50.12780">
    <property type="entry name" value="N-terminal domain of ligase-like"/>
    <property type="match status" value="1"/>
</dbReference>
<dbReference type="EMBL" id="AWQX01000087">
    <property type="protein sequence ID" value="EST34196.1"/>
    <property type="molecule type" value="Genomic_DNA"/>
</dbReference>
<proteinExistence type="predicted"/>
<dbReference type="GO" id="GO:0016405">
    <property type="term" value="F:CoA-ligase activity"/>
    <property type="evidence" value="ECO:0007669"/>
    <property type="project" value="InterPro"/>
</dbReference>
<dbReference type="AlphaFoldDB" id="V6KS25"/>
<dbReference type="Pfam" id="PF00501">
    <property type="entry name" value="AMP-binding"/>
    <property type="match status" value="1"/>
</dbReference>
<sequence length="516" mass="54939">MNGPETATNAGWWYLDRHLSAGNGDRVSLVTKEGELTYSRLHERVCRTARVLAEARIAPGDRVVTVLPDGVDAVACVLAAMRLGAVPVPVSPMLPLDDQREVVADCGPRAVVVQDAEGELARELTEHAPDVRVWSAGPGAGPVTSLAEATTGATPLWTVRARDGRDPALIQYTSGSTGRPKGVVHLHRGLLAFPRTFGRHLGITSEDRVLSTAKLPFGYGFGNSLLLPFSVGASAVLFAGRFEPHAVAGLVARTRPTLLFAVPTLYAALLSMPDAARRLDLSSVRLAVSAGEHLGPQLSTRLTETLGLTVVNGLGSTECLHIFLATVPGVSPAGSTGIPVPGFEAEVCDDEGRPLEQGGIGHLRVRGPSVADRYWNRPDLSAETFRDGWVHTGDTMTHDPEHGWVYLGRSDNILNVGGMKILPSEVEDAVLAVPGVGSCAVVGVPDQDDVVRIVAHVVPEDGVGEELRGQVLAALRRTLPPFKRPHTVRLTDALPTTSTGKTARFLIRRREMEGQT</sequence>
<feature type="domain" description="AMP-binding enzyme C-terminal" evidence="3">
    <location>
        <begin position="425"/>
        <end position="501"/>
    </location>
</feature>
<gene>
    <name evidence="4" type="ORF">M878_11330</name>
</gene>
<keyword evidence="5" id="KW-1185">Reference proteome</keyword>
<dbReference type="SUPFAM" id="SSF56801">
    <property type="entry name" value="Acetyl-CoA synthetase-like"/>
    <property type="match status" value="1"/>
</dbReference>
<dbReference type="Pfam" id="PF13193">
    <property type="entry name" value="AMP-binding_C"/>
    <property type="match status" value="1"/>
</dbReference>
<evidence type="ECO:0000259" key="3">
    <source>
        <dbReference type="Pfam" id="PF13193"/>
    </source>
</evidence>
<dbReference type="PATRIC" id="fig|1352936.5.peg.2404"/>
<comment type="caution">
    <text evidence="4">The sequence shown here is derived from an EMBL/GenBank/DDBJ whole genome shotgun (WGS) entry which is preliminary data.</text>
</comment>
<dbReference type="GO" id="GO:0016878">
    <property type="term" value="F:acid-thiol ligase activity"/>
    <property type="evidence" value="ECO:0007669"/>
    <property type="project" value="TreeGrafter"/>
</dbReference>
<dbReference type="InterPro" id="IPR025110">
    <property type="entry name" value="AMP-bd_C"/>
</dbReference>
<evidence type="ECO:0000313" key="5">
    <source>
        <dbReference type="Proteomes" id="UP000017984"/>
    </source>
</evidence>
<dbReference type="PROSITE" id="PS00455">
    <property type="entry name" value="AMP_BINDING"/>
    <property type="match status" value="1"/>
</dbReference>
<dbReference type="Proteomes" id="UP000017984">
    <property type="component" value="Chromosome"/>
</dbReference>
<dbReference type="PANTHER" id="PTHR43352:SF1">
    <property type="entry name" value="ANTHRANILATE--COA LIGASE"/>
    <property type="match status" value="1"/>
</dbReference>
<dbReference type="Gene3D" id="3.30.300.30">
    <property type="match status" value="1"/>
</dbReference>
<evidence type="ECO:0000313" key="4">
    <source>
        <dbReference type="EMBL" id="EST34196.1"/>
    </source>
</evidence>
<dbReference type="STRING" id="1352936.M878_11330"/>
<reference evidence="4 5" key="1">
    <citation type="journal article" date="2014" name="Genome Announc.">
        <title>Draft Genome Sequence of Streptomyces roseochromogenes subsp. oscitans DS 12.976, Producer of the Aminocoumarin Antibiotic Clorobiocin.</title>
        <authorList>
            <person name="Ruckert C."/>
            <person name="Kalinowski J."/>
            <person name="Heide L."/>
            <person name="Apel A.K."/>
        </authorList>
    </citation>
    <scope>NUCLEOTIDE SEQUENCE [LARGE SCALE GENOMIC DNA]</scope>
    <source>
        <strain evidence="4 5">DS 12.976</strain>
    </source>
</reference>
<dbReference type="HOGENOM" id="CLU_000022_59_10_11"/>
<dbReference type="InterPro" id="IPR045851">
    <property type="entry name" value="AMP-bd_C_sf"/>
</dbReference>
<evidence type="ECO:0000256" key="1">
    <source>
        <dbReference type="ARBA" id="ARBA00022598"/>
    </source>
</evidence>
<dbReference type="PANTHER" id="PTHR43352">
    <property type="entry name" value="ACETYL-COA SYNTHETASE"/>
    <property type="match status" value="1"/>
</dbReference>
<dbReference type="InterPro" id="IPR042099">
    <property type="entry name" value="ANL_N_sf"/>
</dbReference>
<dbReference type="InterPro" id="IPR000873">
    <property type="entry name" value="AMP-dep_synth/lig_dom"/>
</dbReference>
<dbReference type="OrthoDB" id="9803968at2"/>
<name>V6KS25_STRRC</name>
<feature type="domain" description="AMP-dependent synthetase/ligase" evidence="2">
    <location>
        <begin position="21"/>
        <end position="375"/>
    </location>
</feature>
<dbReference type="GO" id="GO:0005524">
    <property type="term" value="F:ATP binding"/>
    <property type="evidence" value="ECO:0007669"/>
    <property type="project" value="InterPro"/>
</dbReference>
<dbReference type="GO" id="GO:0044550">
    <property type="term" value="P:secondary metabolite biosynthetic process"/>
    <property type="evidence" value="ECO:0007669"/>
    <property type="project" value="TreeGrafter"/>
</dbReference>
<accession>V6KS25</accession>
<keyword evidence="1" id="KW-0436">Ligase</keyword>
<dbReference type="NCBIfam" id="TIGR02262">
    <property type="entry name" value="benz_CoA_lig"/>
    <property type="match status" value="1"/>
</dbReference>
<protein>
    <submittedName>
        <fullName evidence="4">Uncharacterized protein</fullName>
    </submittedName>
</protein>
<dbReference type="RefSeq" id="WP_023546241.1">
    <property type="nucleotide sequence ID" value="NZ_CM002285.1"/>
</dbReference>
<evidence type="ECO:0000259" key="2">
    <source>
        <dbReference type="Pfam" id="PF00501"/>
    </source>
</evidence>
<dbReference type="InterPro" id="IPR011957">
    <property type="entry name" value="Benz_CoA_lig"/>
</dbReference>